<protein>
    <submittedName>
        <fullName evidence="1">Uncharacterized protein</fullName>
    </submittedName>
</protein>
<dbReference type="EMBL" id="LMWS01000018">
    <property type="protein sequence ID" value="KUN37713.1"/>
    <property type="molecule type" value="Genomic_DNA"/>
</dbReference>
<dbReference type="GeneID" id="91426030"/>
<keyword evidence="2" id="KW-1185">Reference proteome</keyword>
<name>A0A101QXG6_9ACTN</name>
<sequence length="64" mass="6509">MAHALNFDITTDAGQAIVDLFDGIKTTIASGEDWNGGDVVDALTAWFTALGFDVEAGPVGAPAA</sequence>
<organism evidence="1 2">
    <name type="scientific">Streptomyces longwoodensis</name>
    <dbReference type="NCBI Taxonomy" id="68231"/>
    <lineage>
        <taxon>Bacteria</taxon>
        <taxon>Bacillati</taxon>
        <taxon>Actinomycetota</taxon>
        <taxon>Actinomycetes</taxon>
        <taxon>Kitasatosporales</taxon>
        <taxon>Streptomycetaceae</taxon>
        <taxon>Streptomyces</taxon>
    </lineage>
</organism>
<gene>
    <name evidence="1" type="ORF">AQJ30_15630</name>
</gene>
<evidence type="ECO:0000313" key="2">
    <source>
        <dbReference type="Proteomes" id="UP000053271"/>
    </source>
</evidence>
<proteinExistence type="predicted"/>
<evidence type="ECO:0000313" key="1">
    <source>
        <dbReference type="EMBL" id="KUN37713.1"/>
    </source>
</evidence>
<comment type="caution">
    <text evidence="1">The sequence shown here is derived from an EMBL/GenBank/DDBJ whole genome shotgun (WGS) entry which is preliminary data.</text>
</comment>
<dbReference type="AlphaFoldDB" id="A0A101QXG6"/>
<dbReference type="Proteomes" id="UP000053271">
    <property type="component" value="Unassembled WGS sequence"/>
</dbReference>
<dbReference type="RefSeq" id="WP_067233816.1">
    <property type="nucleotide sequence ID" value="NZ_KQ948553.1"/>
</dbReference>
<dbReference type="STRING" id="68231.AQJ30_15630"/>
<reference evidence="1 2" key="1">
    <citation type="submission" date="2015-10" db="EMBL/GenBank/DDBJ databases">
        <title>Draft genome sequence of Streptomyces longwoodensis DSM 41677, type strain for the species Streptomyces longwoodensis.</title>
        <authorList>
            <person name="Ruckert C."/>
            <person name="Winkler A."/>
            <person name="Kalinowski J."/>
            <person name="Kampfer P."/>
            <person name="Glaeser S."/>
        </authorList>
    </citation>
    <scope>NUCLEOTIDE SEQUENCE [LARGE SCALE GENOMIC DNA]</scope>
    <source>
        <strain evidence="1 2">DSM 41677</strain>
    </source>
</reference>
<accession>A0A101QXG6</accession>